<evidence type="ECO:0000313" key="1">
    <source>
        <dbReference type="EMBL" id="PAD79713.1"/>
    </source>
</evidence>
<dbReference type="GO" id="GO:0009234">
    <property type="term" value="P:menaquinone biosynthetic process"/>
    <property type="evidence" value="ECO:0007669"/>
    <property type="project" value="InterPro"/>
</dbReference>
<comment type="caution">
    <text evidence="1">The sequence shown here is derived from an EMBL/GenBank/DDBJ whole genome shotgun (WGS) entry which is preliminary data.</text>
</comment>
<dbReference type="Proteomes" id="UP000215596">
    <property type="component" value="Unassembled WGS sequence"/>
</dbReference>
<protein>
    <submittedName>
        <fullName evidence="1">Heptaprenyl diphosphate synthase</fullName>
    </submittedName>
</protein>
<sequence>MKPYRVPQLAEKYMNYDMIQNHTQLPSFPDARVHLLYIFLKNSGRNTADQEELYALVTSLVQLGLDTHESIDATTGSRGESQMRSLQLKVLAGDYFSGRFYQLLAQSGSISVISLLGRAVSDVNVMKMNLYSKMREMKLTAEEYLKHMVQLNMQLFLSFASLLEEAVQDNFKALLTQVSQCETLIREMDRCSSPETGRQGYGYWYLLEQVNDEERRLLTGDKSDAKDWRKLVLKHKVMERLLDKLRESVQAARQLIPGRHPEGQFELMLEPFLKRLGTYRTVVSEG</sequence>
<name>A0A268F2Y9_9BACL</name>
<dbReference type="RefSeq" id="WP_095263509.1">
    <property type="nucleotide sequence ID" value="NZ_NPBY01000010.1"/>
</dbReference>
<dbReference type="Gene3D" id="1.20.120.1450">
    <property type="match status" value="1"/>
</dbReference>
<organism evidence="1 2">
    <name type="scientific">Paenibacillus campinasensis</name>
    <dbReference type="NCBI Taxonomy" id="66347"/>
    <lineage>
        <taxon>Bacteria</taxon>
        <taxon>Bacillati</taxon>
        <taxon>Bacillota</taxon>
        <taxon>Bacilli</taxon>
        <taxon>Bacillales</taxon>
        <taxon>Paenibacillaceae</taxon>
        <taxon>Paenibacillus</taxon>
    </lineage>
</organism>
<dbReference type="OrthoDB" id="2417886at2"/>
<evidence type="ECO:0000313" key="2">
    <source>
        <dbReference type="Proteomes" id="UP000215596"/>
    </source>
</evidence>
<dbReference type="EMBL" id="NPBY01000010">
    <property type="protein sequence ID" value="PAD79713.1"/>
    <property type="molecule type" value="Genomic_DNA"/>
</dbReference>
<dbReference type="InterPro" id="IPR009920">
    <property type="entry name" value="HEPPP_synth_su1"/>
</dbReference>
<proteinExistence type="predicted"/>
<reference evidence="1 2" key="1">
    <citation type="submission" date="2017-07" db="EMBL/GenBank/DDBJ databases">
        <title>Isolation and whole genome analysis of endospore-forming bacteria from heroin.</title>
        <authorList>
            <person name="Kalinowski J."/>
            <person name="Ahrens B."/>
            <person name="Al-Dilaimi A."/>
            <person name="Winkler A."/>
            <person name="Wibberg D."/>
            <person name="Schleenbecker U."/>
            <person name="Ruckert C."/>
            <person name="Wolfel R."/>
            <person name="Grass G."/>
        </authorList>
    </citation>
    <scope>NUCLEOTIDE SEQUENCE [LARGE SCALE GENOMIC DNA]</scope>
    <source>
        <strain evidence="1 2">7537-G1</strain>
    </source>
</reference>
<dbReference type="AlphaFoldDB" id="A0A268F2Y9"/>
<gene>
    <name evidence="1" type="ORF">CHH67_03060</name>
</gene>
<dbReference type="Pfam" id="PF07307">
    <property type="entry name" value="HEPPP_synt_1"/>
    <property type="match status" value="1"/>
</dbReference>
<accession>A0A268F2Y9</accession>